<dbReference type="Proteomes" id="UP000235803">
    <property type="component" value="Unassembled WGS sequence"/>
</dbReference>
<evidence type="ECO:0000256" key="1">
    <source>
        <dbReference type="SAM" id="MobiDB-lite"/>
    </source>
</evidence>
<dbReference type="RefSeq" id="WP_102651715.1">
    <property type="nucleotide sequence ID" value="NZ_PNRF01000006.1"/>
</dbReference>
<dbReference type="AlphaFoldDB" id="A0A2N7UB24"/>
<evidence type="ECO:0000313" key="2">
    <source>
        <dbReference type="EMBL" id="PMR77643.1"/>
    </source>
</evidence>
<organism evidence="2 3">
    <name type="scientific">Billgrantia endophytica</name>
    <dbReference type="NCBI Taxonomy" id="2033802"/>
    <lineage>
        <taxon>Bacteria</taxon>
        <taxon>Pseudomonadati</taxon>
        <taxon>Pseudomonadota</taxon>
        <taxon>Gammaproteobacteria</taxon>
        <taxon>Oceanospirillales</taxon>
        <taxon>Halomonadaceae</taxon>
        <taxon>Billgrantia</taxon>
    </lineage>
</organism>
<reference evidence="2 3" key="1">
    <citation type="submission" date="2018-01" db="EMBL/GenBank/DDBJ databases">
        <title>Halomonas endophytica sp. nov., isolated from storage liquid in the stems of Populus euphratica.</title>
        <authorList>
            <person name="Chen C."/>
        </authorList>
    </citation>
    <scope>NUCLEOTIDE SEQUENCE [LARGE SCALE GENOMIC DNA]</scope>
    <source>
        <strain evidence="2 3">MC28</strain>
    </source>
</reference>
<dbReference type="Pfam" id="PF13997">
    <property type="entry name" value="YqjK"/>
    <property type="match status" value="1"/>
</dbReference>
<evidence type="ECO:0000313" key="3">
    <source>
        <dbReference type="Proteomes" id="UP000235803"/>
    </source>
</evidence>
<evidence type="ECO:0008006" key="4">
    <source>
        <dbReference type="Google" id="ProtNLM"/>
    </source>
</evidence>
<feature type="region of interest" description="Disordered" evidence="1">
    <location>
        <begin position="1"/>
        <end position="21"/>
    </location>
</feature>
<name>A0A2N7UB24_9GAMM</name>
<dbReference type="OrthoDB" id="6183353at2"/>
<protein>
    <recommendedName>
        <fullName evidence="4">Cell division protein FtsH</fullName>
    </recommendedName>
</protein>
<accession>A0A2N7UB24</accession>
<sequence length="106" mass="12277">MTSQVPDRYRKPLPPSRTERKATLLTTIEQQRIDILVEANRWKEASRPLDDGWRHLMRYKAPLLAIGGLLLLRSARHPSSLIRMGKRAAAGALLLNRARRLLQRFR</sequence>
<comment type="caution">
    <text evidence="2">The sequence shown here is derived from an EMBL/GenBank/DDBJ whole genome shotgun (WGS) entry which is preliminary data.</text>
</comment>
<gene>
    <name evidence="2" type="ORF">C1H69_01820</name>
</gene>
<proteinExistence type="predicted"/>
<dbReference type="InterPro" id="IPR025612">
    <property type="entry name" value="YqjK"/>
</dbReference>
<dbReference type="EMBL" id="PNRF01000006">
    <property type="protein sequence ID" value="PMR77643.1"/>
    <property type="molecule type" value="Genomic_DNA"/>
</dbReference>
<keyword evidence="3" id="KW-1185">Reference proteome</keyword>